<keyword evidence="3" id="KW-0547">Nucleotide-binding</keyword>
<organism evidence="6 7">
    <name type="scientific">Achromobacter aloeverae</name>
    <dbReference type="NCBI Taxonomy" id="1750518"/>
    <lineage>
        <taxon>Bacteria</taxon>
        <taxon>Pseudomonadati</taxon>
        <taxon>Pseudomonadota</taxon>
        <taxon>Betaproteobacteria</taxon>
        <taxon>Burkholderiales</taxon>
        <taxon>Alcaligenaceae</taxon>
        <taxon>Achromobacter</taxon>
    </lineage>
</organism>
<comment type="caution">
    <text evidence="6">The sequence shown here is derived from an EMBL/GenBank/DDBJ whole genome shotgun (WGS) entry which is preliminary data.</text>
</comment>
<dbReference type="Pfam" id="PF00005">
    <property type="entry name" value="ABC_tran"/>
    <property type="match status" value="1"/>
</dbReference>
<dbReference type="AlphaFoldDB" id="A0A4Q1HML7"/>
<protein>
    <submittedName>
        <fullName evidence="6">ABC transporter ATP-binding protein</fullName>
    </submittedName>
</protein>
<evidence type="ECO:0000256" key="1">
    <source>
        <dbReference type="ARBA" id="ARBA00022448"/>
    </source>
</evidence>
<evidence type="ECO:0000256" key="2">
    <source>
        <dbReference type="ARBA" id="ARBA00022475"/>
    </source>
</evidence>
<dbReference type="GO" id="GO:0005524">
    <property type="term" value="F:ATP binding"/>
    <property type="evidence" value="ECO:0007669"/>
    <property type="project" value="UniProtKB-KW"/>
</dbReference>
<keyword evidence="2" id="KW-1003">Cell membrane</keyword>
<dbReference type="Proteomes" id="UP000290849">
    <property type="component" value="Unassembled WGS sequence"/>
</dbReference>
<dbReference type="InterPro" id="IPR027417">
    <property type="entry name" value="P-loop_NTPase"/>
</dbReference>
<dbReference type="EMBL" id="PYAL01000001">
    <property type="protein sequence ID" value="RXN92222.1"/>
    <property type="molecule type" value="Genomic_DNA"/>
</dbReference>
<gene>
    <name evidence="6" type="ORF">C7R54_00170</name>
</gene>
<evidence type="ECO:0000256" key="3">
    <source>
        <dbReference type="ARBA" id="ARBA00022741"/>
    </source>
</evidence>
<dbReference type="InterPro" id="IPR032823">
    <property type="entry name" value="BCA_ABC_TP_C"/>
</dbReference>
<evidence type="ECO:0000313" key="7">
    <source>
        <dbReference type="Proteomes" id="UP000290849"/>
    </source>
</evidence>
<evidence type="ECO:0000256" key="4">
    <source>
        <dbReference type="ARBA" id="ARBA00022840"/>
    </source>
</evidence>
<keyword evidence="7" id="KW-1185">Reference proteome</keyword>
<dbReference type="GO" id="GO:1903805">
    <property type="term" value="P:L-valine import across plasma membrane"/>
    <property type="evidence" value="ECO:0007669"/>
    <property type="project" value="TreeGrafter"/>
</dbReference>
<dbReference type="CDD" id="cd03219">
    <property type="entry name" value="ABC_Mj1267_LivG_branched"/>
    <property type="match status" value="1"/>
</dbReference>
<dbReference type="RefSeq" id="WP_129148185.1">
    <property type="nucleotide sequence ID" value="NZ_JBHSDO010000016.1"/>
</dbReference>
<reference evidence="6 7" key="1">
    <citation type="journal article" date="2017" name="Int. J. Syst. Evol. Microbiol.">
        <title>Achromobacter aloeverae sp. nov., isolated from the root of Aloe vera (L.) Burm.f.</title>
        <authorList>
            <person name="Kuncharoen N."/>
            <person name="Muramatsu Y."/>
            <person name="Shibata C."/>
            <person name="Kamakura Y."/>
            <person name="Nakagawa Y."/>
            <person name="Tanasupawat S."/>
        </authorList>
    </citation>
    <scope>NUCLEOTIDE SEQUENCE [LARGE SCALE GENOMIC DNA]</scope>
    <source>
        <strain evidence="6 7">AVA-1</strain>
    </source>
</reference>
<dbReference type="Gene3D" id="3.40.50.300">
    <property type="entry name" value="P-loop containing nucleotide triphosphate hydrolases"/>
    <property type="match status" value="1"/>
</dbReference>
<sequence>MVHSFHTPAIARPGLHVQGLSRHFSGVKAVDDVSFDLLPGETVALVGPNGAGKSTLIQLLSGVETPTAGRILLGDVRLDGRRPESIARLGMGRSFQTSRVFPALTVWDSVRLGTQAGLLRHRAETHADPGPRHGRLANPLSEIAGELLGLPGWRRRRAQADARAEMALRRFGDRLWPRRDQPAFSLSYANRRRLEIARVLAAEPRFVLLDEPAAGMNPSETAELTDLLLALRAEQPTLGLLVIEHKLSLVRRIADRVVVLNQGRVLATGTPAEALDHPEVVEAYLGRTRTRPAQSDAHLG</sequence>
<proteinExistence type="predicted"/>
<evidence type="ECO:0000313" key="6">
    <source>
        <dbReference type="EMBL" id="RXN92222.1"/>
    </source>
</evidence>
<dbReference type="SMART" id="SM00382">
    <property type="entry name" value="AAA"/>
    <property type="match status" value="1"/>
</dbReference>
<dbReference type="GO" id="GO:0015188">
    <property type="term" value="F:L-isoleucine transmembrane transporter activity"/>
    <property type="evidence" value="ECO:0007669"/>
    <property type="project" value="TreeGrafter"/>
</dbReference>
<dbReference type="InterPro" id="IPR051120">
    <property type="entry name" value="ABC_AA/LPS_Transport"/>
</dbReference>
<dbReference type="GO" id="GO:0015808">
    <property type="term" value="P:L-alanine transport"/>
    <property type="evidence" value="ECO:0007669"/>
    <property type="project" value="TreeGrafter"/>
</dbReference>
<dbReference type="PANTHER" id="PTHR45772">
    <property type="entry name" value="CONSERVED COMPONENT OF ABC TRANSPORTER FOR NATURAL AMINO ACIDS-RELATED"/>
    <property type="match status" value="1"/>
</dbReference>
<dbReference type="GO" id="GO:0015192">
    <property type="term" value="F:L-phenylalanine transmembrane transporter activity"/>
    <property type="evidence" value="ECO:0007669"/>
    <property type="project" value="TreeGrafter"/>
</dbReference>
<dbReference type="GO" id="GO:0042941">
    <property type="term" value="P:D-alanine transmembrane transport"/>
    <property type="evidence" value="ECO:0007669"/>
    <property type="project" value="TreeGrafter"/>
</dbReference>
<keyword evidence="4 6" id="KW-0067">ATP-binding</keyword>
<dbReference type="PANTHER" id="PTHR45772:SF7">
    <property type="entry name" value="AMINO ACID ABC TRANSPORTER ATP-BINDING PROTEIN"/>
    <property type="match status" value="1"/>
</dbReference>
<dbReference type="InterPro" id="IPR003439">
    <property type="entry name" value="ABC_transporter-like_ATP-bd"/>
</dbReference>
<dbReference type="PROSITE" id="PS50893">
    <property type="entry name" value="ABC_TRANSPORTER_2"/>
    <property type="match status" value="1"/>
</dbReference>
<dbReference type="Pfam" id="PF12399">
    <property type="entry name" value="BCA_ABC_TP_C"/>
    <property type="match status" value="1"/>
</dbReference>
<evidence type="ECO:0000259" key="5">
    <source>
        <dbReference type="PROSITE" id="PS50893"/>
    </source>
</evidence>
<keyword evidence="1" id="KW-0813">Transport</keyword>
<accession>A0A4Q1HML7</accession>
<dbReference type="SUPFAM" id="SSF52540">
    <property type="entry name" value="P-loop containing nucleoside triphosphate hydrolases"/>
    <property type="match status" value="1"/>
</dbReference>
<name>A0A4Q1HML7_9BURK</name>
<feature type="domain" description="ABC transporter" evidence="5">
    <location>
        <begin position="15"/>
        <end position="287"/>
    </location>
</feature>
<dbReference type="GO" id="GO:0016887">
    <property type="term" value="F:ATP hydrolysis activity"/>
    <property type="evidence" value="ECO:0007669"/>
    <property type="project" value="InterPro"/>
</dbReference>
<dbReference type="GO" id="GO:1903806">
    <property type="term" value="P:L-isoleucine import across plasma membrane"/>
    <property type="evidence" value="ECO:0007669"/>
    <property type="project" value="TreeGrafter"/>
</dbReference>
<dbReference type="OrthoDB" id="9781337at2"/>
<dbReference type="GO" id="GO:0005304">
    <property type="term" value="F:L-valine transmembrane transporter activity"/>
    <property type="evidence" value="ECO:0007669"/>
    <property type="project" value="TreeGrafter"/>
</dbReference>
<keyword evidence="2" id="KW-0472">Membrane</keyword>
<dbReference type="InterPro" id="IPR003593">
    <property type="entry name" value="AAA+_ATPase"/>
</dbReference>
<dbReference type="GO" id="GO:0005886">
    <property type="term" value="C:plasma membrane"/>
    <property type="evidence" value="ECO:0007669"/>
    <property type="project" value="TreeGrafter"/>
</dbReference>